<feature type="transmembrane region" description="Helical" evidence="1">
    <location>
        <begin position="67"/>
        <end position="87"/>
    </location>
</feature>
<reference evidence="2 3" key="2">
    <citation type="submission" date="2016-08" db="EMBL/GenBank/DDBJ databases">
        <title>Pervasive Adenine N6-methylation of Active Genes in Fungi.</title>
        <authorList>
            <consortium name="DOE Joint Genome Institute"/>
            <person name="Mondo S.J."/>
            <person name="Dannebaum R.O."/>
            <person name="Kuo R.C."/>
            <person name="Labutti K."/>
            <person name="Haridas S."/>
            <person name="Kuo A."/>
            <person name="Salamov A."/>
            <person name="Ahrendt S.R."/>
            <person name="Lipzen A."/>
            <person name="Sullivan W."/>
            <person name="Andreopoulos W.B."/>
            <person name="Clum A."/>
            <person name="Lindquist E."/>
            <person name="Daum C."/>
            <person name="Ramamoorthy G.K."/>
            <person name="Gryganskyi A."/>
            <person name="Culley D."/>
            <person name="Magnuson J.K."/>
            <person name="James T.Y."/>
            <person name="O'Malley M.A."/>
            <person name="Stajich J.E."/>
            <person name="Spatafora J.W."/>
            <person name="Visel A."/>
            <person name="Grigoriev I.V."/>
        </authorList>
    </citation>
    <scope>NUCLEOTIDE SEQUENCE [LARGE SCALE GENOMIC DNA]</scope>
    <source>
        <strain evidence="3">finn</strain>
    </source>
</reference>
<keyword evidence="3" id="KW-1185">Reference proteome</keyword>
<feature type="non-terminal residue" evidence="2">
    <location>
        <position position="379"/>
    </location>
</feature>
<accession>A0A1Y1V7C3</accession>
<proteinExistence type="predicted"/>
<evidence type="ECO:0000313" key="2">
    <source>
        <dbReference type="EMBL" id="ORX49025.1"/>
    </source>
</evidence>
<keyword evidence="1" id="KW-1133">Transmembrane helix</keyword>
<protein>
    <submittedName>
        <fullName evidence="2">Uncharacterized protein</fullName>
    </submittedName>
</protein>
<evidence type="ECO:0000256" key="1">
    <source>
        <dbReference type="SAM" id="Phobius"/>
    </source>
</evidence>
<keyword evidence="1" id="KW-0472">Membrane</keyword>
<name>A0A1Y1V7C3_9FUNG</name>
<sequence>MINTIEQYEKLVNLTLSKLNNTVFPYSTTENIHLNLIIVNKFFIDQLLKEKNNEFLIEIIHKLTSNLFLFFLYGYKYISTIVFNYFYNNKIKGYDIDIKFEILEHFYNKRYENLLNKTFNINSISRQLEIIMEILYKYGRDINIFKYCVNKINQNKLYLYNKYYRMPLHFPLNILNEYLSSITLPNNYILNCEDKKLQNFINTVCSDSIIMYFENYNNINLNKYIENDFVTRYDIDVNKNYNFKVSVNNIDYSKFPNIDNYMICIKEYGEYSPSIFTKFETKINLINIINTNKNKIKYYKYNNKFEKKNIKNLNFVKKYLNDKKEIENILNNPNYLLTLNIEISIMEKIIISYCYIISLIHNECSSFIIITLLKNIINT</sequence>
<keyword evidence="1" id="KW-0812">Transmembrane</keyword>
<gene>
    <name evidence="2" type="ORF">BCR36DRAFT_451168</name>
</gene>
<dbReference type="Proteomes" id="UP000193719">
    <property type="component" value="Unassembled WGS sequence"/>
</dbReference>
<dbReference type="AlphaFoldDB" id="A0A1Y1V7C3"/>
<comment type="caution">
    <text evidence="2">The sequence shown here is derived from an EMBL/GenBank/DDBJ whole genome shotgun (WGS) entry which is preliminary data.</text>
</comment>
<evidence type="ECO:0000313" key="3">
    <source>
        <dbReference type="Proteomes" id="UP000193719"/>
    </source>
</evidence>
<dbReference type="EMBL" id="MCFH01000025">
    <property type="protein sequence ID" value="ORX49025.1"/>
    <property type="molecule type" value="Genomic_DNA"/>
</dbReference>
<reference evidence="2 3" key="1">
    <citation type="submission" date="2016-08" db="EMBL/GenBank/DDBJ databases">
        <title>Genomes of anaerobic fungi encode conserved fungal cellulosomes for biomass hydrolysis.</title>
        <authorList>
            <consortium name="DOE Joint Genome Institute"/>
            <person name="Haitjema C.H."/>
            <person name="Gilmore S.P."/>
            <person name="Henske J.K."/>
            <person name="Solomon K.V."/>
            <person name="De Groot R."/>
            <person name="Kuo A."/>
            <person name="Mondo S.J."/>
            <person name="Salamov A.A."/>
            <person name="Labutti K."/>
            <person name="Zhao Z."/>
            <person name="Chiniquy J."/>
            <person name="Barry K."/>
            <person name="Brewer H.M."/>
            <person name="Purvine S.O."/>
            <person name="Wright A.T."/>
            <person name="Boxma B."/>
            <person name="Van Alen T."/>
            <person name="Hackstein J.H."/>
            <person name="Baker S.E."/>
            <person name="Grigoriev I.V."/>
            <person name="O'Malley M.A."/>
        </authorList>
    </citation>
    <scope>NUCLEOTIDE SEQUENCE [LARGE SCALE GENOMIC DNA]</scope>
    <source>
        <strain evidence="3">finn</strain>
    </source>
</reference>
<organism evidence="2 3">
    <name type="scientific">Piromyces finnis</name>
    <dbReference type="NCBI Taxonomy" id="1754191"/>
    <lineage>
        <taxon>Eukaryota</taxon>
        <taxon>Fungi</taxon>
        <taxon>Fungi incertae sedis</taxon>
        <taxon>Chytridiomycota</taxon>
        <taxon>Chytridiomycota incertae sedis</taxon>
        <taxon>Neocallimastigomycetes</taxon>
        <taxon>Neocallimastigales</taxon>
        <taxon>Neocallimastigaceae</taxon>
        <taxon>Piromyces</taxon>
    </lineage>
</organism>